<dbReference type="SUPFAM" id="SSF56349">
    <property type="entry name" value="DNA breaking-rejoining enzymes"/>
    <property type="match status" value="1"/>
</dbReference>
<dbReference type="InterPro" id="IPR013762">
    <property type="entry name" value="Integrase-like_cat_sf"/>
</dbReference>
<evidence type="ECO:0008006" key="4">
    <source>
        <dbReference type="Google" id="ProtNLM"/>
    </source>
</evidence>
<proteinExistence type="predicted"/>
<dbReference type="InterPro" id="IPR052055">
    <property type="entry name" value="Hepadnavirus_pol/RT"/>
</dbReference>
<dbReference type="InterPro" id="IPR036397">
    <property type="entry name" value="RNaseH_sf"/>
</dbReference>
<dbReference type="PANTHER" id="PTHR33050:SF7">
    <property type="entry name" value="RIBONUCLEASE H"/>
    <property type="match status" value="1"/>
</dbReference>
<dbReference type="InterPro" id="IPR012337">
    <property type="entry name" value="RNaseH-like_sf"/>
</dbReference>
<dbReference type="SUPFAM" id="SSF53098">
    <property type="entry name" value="Ribonuclease H-like"/>
    <property type="match status" value="1"/>
</dbReference>
<dbReference type="Gene3D" id="3.30.420.10">
    <property type="entry name" value="Ribonuclease H-like superfamily/Ribonuclease H"/>
    <property type="match status" value="1"/>
</dbReference>
<protein>
    <recommendedName>
        <fullName evidence="4">RNase H type-1 domain-containing protein</fullName>
    </recommendedName>
</protein>
<dbReference type="VEuPathDB" id="CryptoDB:Cvel_20210"/>
<dbReference type="GO" id="GO:0006310">
    <property type="term" value="P:DNA recombination"/>
    <property type="evidence" value="ECO:0007669"/>
    <property type="project" value="UniProtKB-KW"/>
</dbReference>
<evidence type="ECO:0000313" key="3">
    <source>
        <dbReference type="EMBL" id="CEM23231.1"/>
    </source>
</evidence>
<keyword evidence="1" id="KW-0233">DNA recombination</keyword>
<dbReference type="GO" id="GO:0003677">
    <property type="term" value="F:DNA binding"/>
    <property type="evidence" value="ECO:0007669"/>
    <property type="project" value="InterPro"/>
</dbReference>
<accession>A0A0G4G471</accession>
<gene>
    <name evidence="3" type="ORF">Cvel_20210</name>
</gene>
<dbReference type="EMBL" id="CDMZ01000880">
    <property type="protein sequence ID" value="CEM23231.1"/>
    <property type="molecule type" value="Genomic_DNA"/>
</dbReference>
<organism evidence="3">
    <name type="scientific">Chromera velia CCMP2878</name>
    <dbReference type="NCBI Taxonomy" id="1169474"/>
    <lineage>
        <taxon>Eukaryota</taxon>
        <taxon>Sar</taxon>
        <taxon>Alveolata</taxon>
        <taxon>Colpodellida</taxon>
        <taxon>Chromeraceae</taxon>
        <taxon>Chromera</taxon>
    </lineage>
</organism>
<name>A0A0G4G471_9ALVE</name>
<dbReference type="PANTHER" id="PTHR33050">
    <property type="entry name" value="REVERSE TRANSCRIPTASE DOMAIN-CONTAINING PROTEIN"/>
    <property type="match status" value="1"/>
</dbReference>
<dbReference type="GO" id="GO:0015074">
    <property type="term" value="P:DNA integration"/>
    <property type="evidence" value="ECO:0007669"/>
    <property type="project" value="InterPro"/>
</dbReference>
<sequence length="537" mass="59879">MPTSCLDVWEADWVASWKDIPRGVAMITGDTAGTGGGGMWKGNPIWWRWSGKQAVYSSNWREAKTVVRCLQAFTKLGVGSENGRIVVRSDNSVTVRIINNRHSAATALGDIVEEIQTIERKAKVEVVAVHIPGAENTEADSLSRMSGDVHRKEKVTDRVLKGLSHQASRALGREVSAVRGTKEKGVEGIEVHAPAGDEYQSAMKAATTALEPRILLVPRAVGDSWRRQGVKSRVMERFRVGHRLFEVLPPVAGRVAYGGDRDRSAQRQGSRARTLSQKAKQAGSLSQRELVLASDNKPDPTPKDELVKVAEEIEAAALEASTKQRYEAALRKLERSNPFLLPMRCALDVKMGFAYLKGLKGNEIGTLRGVVRWWHHMHRDEQPPFESDSLRYFFTGLRKLADNSVKTKERLSKEEVLKLIEYWEGQGSLDALRNIAITVLAFFLAKRIGEILVRGREDFILRDKAKPPFVACYIHRSKGDRWGRGTMCPIPLVGTDGTALGQRILEFLEKAPKSGTLFRATDAYGHRWAERPLMREA</sequence>
<feature type="region of interest" description="Disordered" evidence="2">
    <location>
        <begin position="256"/>
        <end position="302"/>
    </location>
</feature>
<dbReference type="Gene3D" id="1.10.443.10">
    <property type="entry name" value="Intergrase catalytic core"/>
    <property type="match status" value="1"/>
</dbReference>
<feature type="compositionally biased region" description="Polar residues" evidence="2">
    <location>
        <begin position="266"/>
        <end position="287"/>
    </location>
</feature>
<dbReference type="AlphaFoldDB" id="A0A0G4G471"/>
<evidence type="ECO:0000256" key="2">
    <source>
        <dbReference type="SAM" id="MobiDB-lite"/>
    </source>
</evidence>
<reference evidence="3" key="1">
    <citation type="submission" date="2014-11" db="EMBL/GenBank/DDBJ databases">
        <authorList>
            <person name="Otto D Thomas"/>
            <person name="Naeem Raeece"/>
        </authorList>
    </citation>
    <scope>NUCLEOTIDE SEQUENCE</scope>
</reference>
<dbReference type="InterPro" id="IPR011010">
    <property type="entry name" value="DNA_brk_join_enz"/>
</dbReference>
<evidence type="ECO:0000256" key="1">
    <source>
        <dbReference type="ARBA" id="ARBA00023172"/>
    </source>
</evidence>
<dbReference type="CDD" id="cd09275">
    <property type="entry name" value="RNase_HI_RT_DIRS1"/>
    <property type="match status" value="1"/>
</dbReference>